<feature type="transmembrane region" description="Helical" evidence="5">
    <location>
        <begin position="111"/>
        <end position="130"/>
    </location>
</feature>
<dbReference type="RefSeq" id="WP_089678679.1">
    <property type="nucleotide sequence ID" value="NZ_FNFO01000001.1"/>
</dbReference>
<dbReference type="InterPro" id="IPR011701">
    <property type="entry name" value="MFS"/>
</dbReference>
<dbReference type="Pfam" id="PF07690">
    <property type="entry name" value="MFS_1"/>
    <property type="match status" value="1"/>
</dbReference>
<dbReference type="Gene3D" id="1.20.1250.20">
    <property type="entry name" value="MFS general substrate transporter like domains"/>
    <property type="match status" value="2"/>
</dbReference>
<dbReference type="EMBL" id="FNFO01000001">
    <property type="protein sequence ID" value="SDJ97378.1"/>
    <property type="molecule type" value="Genomic_DNA"/>
</dbReference>
<feature type="transmembrane region" description="Helical" evidence="5">
    <location>
        <begin position="308"/>
        <end position="324"/>
    </location>
</feature>
<feature type="transmembrane region" description="Helical" evidence="5">
    <location>
        <begin position="395"/>
        <end position="417"/>
    </location>
</feature>
<evidence type="ECO:0000313" key="8">
    <source>
        <dbReference type="Proteomes" id="UP000198510"/>
    </source>
</evidence>
<dbReference type="AlphaFoldDB" id="A0A1G8Y3G0"/>
<evidence type="ECO:0000256" key="3">
    <source>
        <dbReference type="ARBA" id="ARBA00022989"/>
    </source>
</evidence>
<keyword evidence="3 5" id="KW-1133">Transmembrane helix</keyword>
<feature type="domain" description="Major facilitator superfamily (MFS) profile" evidence="6">
    <location>
        <begin position="21"/>
        <end position="421"/>
    </location>
</feature>
<feature type="transmembrane region" description="Helical" evidence="5">
    <location>
        <begin position="363"/>
        <end position="389"/>
    </location>
</feature>
<comment type="subcellular location">
    <subcellularLocation>
        <location evidence="1">Membrane</location>
        <topology evidence="1">Multi-pass membrane protein</topology>
    </subcellularLocation>
</comment>
<dbReference type="InterPro" id="IPR050382">
    <property type="entry name" value="MFS_Na/Anion_cotransporter"/>
</dbReference>
<evidence type="ECO:0000313" key="7">
    <source>
        <dbReference type="EMBL" id="SDJ97378.1"/>
    </source>
</evidence>
<feature type="transmembrane region" description="Helical" evidence="5">
    <location>
        <begin position="173"/>
        <end position="192"/>
    </location>
</feature>
<evidence type="ECO:0000256" key="2">
    <source>
        <dbReference type="ARBA" id="ARBA00022692"/>
    </source>
</evidence>
<feature type="transmembrane region" description="Helical" evidence="5">
    <location>
        <begin position="142"/>
        <end position="167"/>
    </location>
</feature>
<dbReference type="InterPro" id="IPR036259">
    <property type="entry name" value="MFS_trans_sf"/>
</dbReference>
<dbReference type="OrthoDB" id="9781156at2"/>
<feature type="transmembrane region" description="Helical" evidence="5">
    <location>
        <begin position="86"/>
        <end position="105"/>
    </location>
</feature>
<gene>
    <name evidence="7" type="ORF">SAMN05421823_101559</name>
</gene>
<evidence type="ECO:0000256" key="5">
    <source>
        <dbReference type="SAM" id="Phobius"/>
    </source>
</evidence>
<dbReference type="Proteomes" id="UP000198510">
    <property type="component" value="Unassembled WGS sequence"/>
</dbReference>
<dbReference type="PROSITE" id="PS50850">
    <property type="entry name" value="MFS"/>
    <property type="match status" value="1"/>
</dbReference>
<feature type="transmembrane region" description="Helical" evidence="5">
    <location>
        <begin position="60"/>
        <end position="79"/>
    </location>
</feature>
<evidence type="ECO:0000256" key="4">
    <source>
        <dbReference type="ARBA" id="ARBA00023136"/>
    </source>
</evidence>
<accession>A0A1G8Y3G0</accession>
<dbReference type="CDD" id="cd17319">
    <property type="entry name" value="MFS_ExuT_GudP_like"/>
    <property type="match status" value="1"/>
</dbReference>
<dbReference type="PANTHER" id="PTHR11662:SF285">
    <property type="entry name" value="HEXURONATE TRANSPORTER"/>
    <property type="match status" value="1"/>
</dbReference>
<organism evidence="7 8">
    <name type="scientific">Catalinimonas alkaloidigena</name>
    <dbReference type="NCBI Taxonomy" id="1075417"/>
    <lineage>
        <taxon>Bacteria</taxon>
        <taxon>Pseudomonadati</taxon>
        <taxon>Bacteroidota</taxon>
        <taxon>Cytophagia</taxon>
        <taxon>Cytophagales</taxon>
        <taxon>Catalimonadaceae</taxon>
        <taxon>Catalinimonas</taxon>
    </lineage>
</organism>
<feature type="transmembrane region" description="Helical" evidence="5">
    <location>
        <begin position="234"/>
        <end position="255"/>
    </location>
</feature>
<feature type="transmembrane region" description="Helical" evidence="5">
    <location>
        <begin position="275"/>
        <end position="296"/>
    </location>
</feature>
<dbReference type="InterPro" id="IPR020846">
    <property type="entry name" value="MFS_dom"/>
</dbReference>
<keyword evidence="4 5" id="KW-0472">Membrane</keyword>
<dbReference type="GO" id="GO:0015134">
    <property type="term" value="F:hexuronate transmembrane transporter activity"/>
    <property type="evidence" value="ECO:0007669"/>
    <property type="project" value="TreeGrafter"/>
</dbReference>
<keyword evidence="2 5" id="KW-0812">Transmembrane</keyword>
<feature type="transmembrane region" description="Helical" evidence="5">
    <location>
        <begin position="17"/>
        <end position="34"/>
    </location>
</feature>
<proteinExistence type="predicted"/>
<reference evidence="7 8" key="1">
    <citation type="submission" date="2016-10" db="EMBL/GenBank/DDBJ databases">
        <authorList>
            <person name="de Groot N.N."/>
        </authorList>
    </citation>
    <scope>NUCLEOTIDE SEQUENCE [LARGE SCALE GENOMIC DNA]</scope>
    <source>
        <strain evidence="7 8">DSM 25186</strain>
    </source>
</reference>
<protein>
    <submittedName>
        <fullName evidence="7">MFS transporter, ACS family, hexuronate transporter</fullName>
    </submittedName>
</protein>
<name>A0A1G8Y3G0_9BACT</name>
<sequence>MQPLLTSTDVRIPVGRYRWRICALLFFATTINYLDRQVLGLLAPQLQEALGWSELDYGRIVTAFQAAYALGFLGMGTLMDRLGTRLGYAVAVGIWSLAAMAHALARNALGFSFARFALGLGEAGNFPAALKTVAEWFPKRERALAVGIFNAGANVGAIVAPLTVPYIALTWGWPWAFLLTGALGLLWLGFWWQSYRPPADHPRLTSPELAYIRQDPPDPAVRVSWRQLAGERRAWAFALAKFLTDPVWWFYLYWLPKFLFETHGLTLDQIGWPLVVIYVVSDLGSIAGGWFSSFLLHRGWSVNAARKLTLLLCALAVLPIGLVARTDDLWTAVALISLATAAHQAWSANLFTLTTDLFPRPAVGSVVGMGGMAGAIGGMGVATAAGWILETTGSYFWLFGAASLAYLIGLALIQLCVPTVPPQPRPLPFNP</sequence>
<evidence type="ECO:0000256" key="1">
    <source>
        <dbReference type="ARBA" id="ARBA00004141"/>
    </source>
</evidence>
<dbReference type="SUPFAM" id="SSF103473">
    <property type="entry name" value="MFS general substrate transporter"/>
    <property type="match status" value="1"/>
</dbReference>
<evidence type="ECO:0000259" key="6">
    <source>
        <dbReference type="PROSITE" id="PS50850"/>
    </source>
</evidence>
<keyword evidence="8" id="KW-1185">Reference proteome</keyword>
<dbReference type="PANTHER" id="PTHR11662">
    <property type="entry name" value="SOLUTE CARRIER FAMILY 17"/>
    <property type="match status" value="1"/>
</dbReference>
<dbReference type="STRING" id="1075417.SAMN05421823_101559"/>
<dbReference type="GO" id="GO:0016020">
    <property type="term" value="C:membrane"/>
    <property type="evidence" value="ECO:0007669"/>
    <property type="project" value="UniProtKB-SubCell"/>
</dbReference>